<gene>
    <name evidence="4" type="ordered locus">Ilyop_0507</name>
</gene>
<dbReference type="Proteomes" id="UP000006875">
    <property type="component" value="Chromosome"/>
</dbReference>
<dbReference type="PROSITE" id="PS00213">
    <property type="entry name" value="LIPOCALIN"/>
    <property type="match status" value="1"/>
</dbReference>
<dbReference type="RefSeq" id="WP_013386965.1">
    <property type="nucleotide sequence ID" value="NC_014632.1"/>
</dbReference>
<name>E3H605_ILYPC</name>
<dbReference type="InterPro" id="IPR022272">
    <property type="entry name" value="Lipocalin_CS"/>
</dbReference>
<keyword evidence="5" id="KW-1185">Reference proteome</keyword>
<protein>
    <submittedName>
        <fullName evidence="4">Lipocalin family protein</fullName>
    </submittedName>
</protein>
<dbReference type="Pfam" id="PF08212">
    <property type="entry name" value="Lipocalin_2"/>
    <property type="match status" value="1"/>
</dbReference>
<dbReference type="CDD" id="cd19438">
    <property type="entry name" value="lipocalin_Blc-like"/>
    <property type="match status" value="1"/>
</dbReference>
<feature type="domain" description="Lipocalin/cytosolic fatty-acid binding" evidence="3">
    <location>
        <begin position="38"/>
        <end position="175"/>
    </location>
</feature>
<dbReference type="InterPro" id="IPR000566">
    <property type="entry name" value="Lipocln_cytosolic_FA-bd_dom"/>
</dbReference>
<dbReference type="GO" id="GO:0006950">
    <property type="term" value="P:response to stress"/>
    <property type="evidence" value="ECO:0007669"/>
    <property type="project" value="UniProtKB-ARBA"/>
</dbReference>
<evidence type="ECO:0000256" key="2">
    <source>
        <dbReference type="PIRNR" id="PIRNR036893"/>
    </source>
</evidence>
<dbReference type="STRING" id="572544.Ilyop_0507"/>
<reference evidence="4 5" key="1">
    <citation type="journal article" date="2010" name="Stand. Genomic Sci.">
        <title>Complete genome sequence of Ilyobacter polytropus type strain (CuHbu1).</title>
        <authorList>
            <person name="Sikorski J."/>
            <person name="Chertkov O."/>
            <person name="Lapidus A."/>
            <person name="Nolan M."/>
            <person name="Lucas S."/>
            <person name="Del Rio T.G."/>
            <person name="Tice H."/>
            <person name="Cheng J.F."/>
            <person name="Tapia R."/>
            <person name="Han C."/>
            <person name="Goodwin L."/>
            <person name="Pitluck S."/>
            <person name="Liolios K."/>
            <person name="Ivanova N."/>
            <person name="Mavromatis K."/>
            <person name="Mikhailova N."/>
            <person name="Pati A."/>
            <person name="Chen A."/>
            <person name="Palaniappan K."/>
            <person name="Land M."/>
            <person name="Hauser L."/>
            <person name="Chang Y.J."/>
            <person name="Jeffries C.D."/>
            <person name="Brambilla E."/>
            <person name="Yasawong M."/>
            <person name="Rohde M."/>
            <person name="Pukall R."/>
            <person name="Spring S."/>
            <person name="Goker M."/>
            <person name="Woyke T."/>
            <person name="Bristow J."/>
            <person name="Eisen J.A."/>
            <person name="Markowitz V."/>
            <person name="Hugenholtz P."/>
            <person name="Kyrpides N.C."/>
            <person name="Klenk H.P."/>
        </authorList>
    </citation>
    <scope>NUCLEOTIDE SEQUENCE [LARGE SCALE GENOMIC DNA]</scope>
    <source>
        <strain evidence="5">ATCC 51220 / DSM 2926 / LMG 16218 / CuHBu1</strain>
    </source>
</reference>
<dbReference type="InterPro" id="IPR002446">
    <property type="entry name" value="Lipocalin_bac"/>
</dbReference>
<evidence type="ECO:0000313" key="5">
    <source>
        <dbReference type="Proteomes" id="UP000006875"/>
    </source>
</evidence>
<dbReference type="InterPro" id="IPR012674">
    <property type="entry name" value="Calycin"/>
</dbReference>
<dbReference type="PANTHER" id="PTHR10612:SF34">
    <property type="entry name" value="APOLIPOPROTEIN D"/>
    <property type="match status" value="1"/>
</dbReference>
<dbReference type="HOGENOM" id="CLU_068449_3_0_0"/>
<accession>E3H605</accession>
<dbReference type="InterPro" id="IPR047202">
    <property type="entry name" value="Lipocalin_Blc-like_dom"/>
</dbReference>
<dbReference type="AlphaFoldDB" id="E3H605"/>
<dbReference type="PRINTS" id="PR01171">
    <property type="entry name" value="BCTLIPOCALIN"/>
</dbReference>
<dbReference type="Gene3D" id="2.40.128.20">
    <property type="match status" value="1"/>
</dbReference>
<comment type="similarity">
    <text evidence="1 2">Belongs to the calycin superfamily. Lipocalin family.</text>
</comment>
<dbReference type="KEGG" id="ipo:Ilyop_0507"/>
<organism evidence="4 5">
    <name type="scientific">Ilyobacter polytropus (strain ATCC 51220 / DSM 2926 / LMG 16218 / CuHBu1)</name>
    <dbReference type="NCBI Taxonomy" id="572544"/>
    <lineage>
        <taxon>Bacteria</taxon>
        <taxon>Fusobacteriati</taxon>
        <taxon>Fusobacteriota</taxon>
        <taxon>Fusobacteriia</taxon>
        <taxon>Fusobacteriales</taxon>
        <taxon>Fusobacteriaceae</taxon>
        <taxon>Ilyobacter</taxon>
    </lineage>
</organism>
<sequence length="180" mass="21652">MKSFLKIFIIFLTFFIYSQSYSWRRQEKKYGISEFQSEKYLGKWYEIVRKDHGFEKGLSNVTAQYEQLGKNKVKVVNRGYDIKNEKIKTVVGKAKIKYKNVDNILKVSFFWPFYADYIIMDYDREEYKYALVRGRSDKYLWILSRTPVLDSEILEKLLEKAEKDGIKLDDLIYVKHDKSQ</sequence>
<evidence type="ECO:0000313" key="4">
    <source>
        <dbReference type="EMBL" id="ADO82295.1"/>
    </source>
</evidence>
<dbReference type="eggNOG" id="COG3040">
    <property type="taxonomic scope" value="Bacteria"/>
</dbReference>
<evidence type="ECO:0000259" key="3">
    <source>
        <dbReference type="Pfam" id="PF08212"/>
    </source>
</evidence>
<dbReference type="EMBL" id="CP002281">
    <property type="protein sequence ID" value="ADO82295.1"/>
    <property type="molecule type" value="Genomic_DNA"/>
</dbReference>
<dbReference type="InterPro" id="IPR022271">
    <property type="entry name" value="Lipocalin_ApoD"/>
</dbReference>
<dbReference type="OrthoDB" id="9793905at2"/>
<proteinExistence type="inferred from homology"/>
<dbReference type="PIRSF" id="PIRSF036893">
    <property type="entry name" value="Lipocalin_ApoD"/>
    <property type="match status" value="1"/>
</dbReference>
<evidence type="ECO:0000256" key="1">
    <source>
        <dbReference type="ARBA" id="ARBA00006889"/>
    </source>
</evidence>
<dbReference type="PANTHER" id="PTHR10612">
    <property type="entry name" value="APOLIPOPROTEIN D"/>
    <property type="match status" value="1"/>
</dbReference>
<dbReference type="SUPFAM" id="SSF50814">
    <property type="entry name" value="Lipocalins"/>
    <property type="match status" value="1"/>
</dbReference>